<feature type="transmembrane region" description="Helical" evidence="5">
    <location>
        <begin position="222"/>
        <end position="242"/>
    </location>
</feature>
<evidence type="ECO:0000313" key="7">
    <source>
        <dbReference type="EMBL" id="PAV73098.1"/>
    </source>
</evidence>
<dbReference type="SUPFAM" id="SSF81321">
    <property type="entry name" value="Family A G protein-coupled receptor-like"/>
    <property type="match status" value="1"/>
</dbReference>
<dbReference type="PROSITE" id="PS50262">
    <property type="entry name" value="G_PROTEIN_RECEP_F1_2"/>
    <property type="match status" value="1"/>
</dbReference>
<dbReference type="PANTHER" id="PTHR23017">
    <property type="entry name" value="SERPENTINE RECEPTOR, CLASS X"/>
    <property type="match status" value="1"/>
</dbReference>
<comment type="subcellular location">
    <subcellularLocation>
        <location evidence="1">Membrane</location>
    </subcellularLocation>
</comment>
<proteinExistence type="predicted"/>
<feature type="transmembrane region" description="Helical" evidence="5">
    <location>
        <begin position="155"/>
        <end position="173"/>
    </location>
</feature>
<dbReference type="GO" id="GO:0016020">
    <property type="term" value="C:membrane"/>
    <property type="evidence" value="ECO:0007669"/>
    <property type="project" value="UniProtKB-SubCell"/>
</dbReference>
<sequence length="327" mass="37989">MVATADNQLAALIILLVSSCGMMANWFITLFIRRLKSLQNPFGWLTGAQAFVEAVHNSLFCLYFVPMVFFDISWMKSYSQYCGQTILICYDLTVFLHLLISLNRMCAIFFPLRYNKIFSYDHTMIAIIFVFVLEISSSIYFYDIQTCRLFYADDFYHFVFTTEPICLFIAWYTDFMRNVSIVITIVILDIVTVTKVHISRKTMSEMITSETAKRRRDQEVNFLRQACLQAIVFVLELITYFVLESKFENKWMKFFLTTVAWVGVHCIDGFITILFNREFRMLIPCVKGITTIGPTETLFTTSSSRMHFNQKADSRGHSPTTAEIYGA</sequence>
<dbReference type="InterPro" id="IPR019430">
    <property type="entry name" value="7TM_GPCR_serpentine_rcpt_Srx"/>
</dbReference>
<keyword evidence="2 5" id="KW-0812">Transmembrane</keyword>
<reference evidence="7 8" key="1">
    <citation type="journal article" date="2017" name="Curr. Biol.">
        <title>Genome architecture and evolution of a unichromosomal asexual nematode.</title>
        <authorList>
            <person name="Fradin H."/>
            <person name="Zegar C."/>
            <person name="Gutwein M."/>
            <person name="Lucas J."/>
            <person name="Kovtun M."/>
            <person name="Corcoran D."/>
            <person name="Baugh L.R."/>
            <person name="Kiontke K."/>
            <person name="Gunsalus K."/>
            <person name="Fitch D.H."/>
            <person name="Piano F."/>
        </authorList>
    </citation>
    <scope>NUCLEOTIDE SEQUENCE [LARGE SCALE GENOMIC DNA]</scope>
    <source>
        <strain evidence="7">PF1309</strain>
    </source>
</reference>
<protein>
    <recommendedName>
        <fullName evidence="6">G-protein coupled receptors family 1 profile domain-containing protein</fullName>
    </recommendedName>
</protein>
<feature type="transmembrane region" description="Helical" evidence="5">
    <location>
        <begin position="124"/>
        <end position="143"/>
    </location>
</feature>
<feature type="transmembrane region" description="Helical" evidence="5">
    <location>
        <begin position="55"/>
        <end position="75"/>
    </location>
</feature>
<feature type="domain" description="G-protein coupled receptors family 1 profile" evidence="6">
    <location>
        <begin position="24"/>
        <end position="243"/>
    </location>
</feature>
<dbReference type="OrthoDB" id="5825164at2759"/>
<feature type="transmembrane region" description="Helical" evidence="5">
    <location>
        <begin position="179"/>
        <end position="198"/>
    </location>
</feature>
<accession>A0A2A2KGU2</accession>
<name>A0A2A2KGU2_9BILA</name>
<dbReference type="EMBL" id="LIAE01008659">
    <property type="protein sequence ID" value="PAV73098.1"/>
    <property type="molecule type" value="Genomic_DNA"/>
</dbReference>
<organism evidence="7 8">
    <name type="scientific">Diploscapter pachys</name>
    <dbReference type="NCBI Taxonomy" id="2018661"/>
    <lineage>
        <taxon>Eukaryota</taxon>
        <taxon>Metazoa</taxon>
        <taxon>Ecdysozoa</taxon>
        <taxon>Nematoda</taxon>
        <taxon>Chromadorea</taxon>
        <taxon>Rhabditida</taxon>
        <taxon>Rhabditina</taxon>
        <taxon>Rhabditomorpha</taxon>
        <taxon>Rhabditoidea</taxon>
        <taxon>Rhabditidae</taxon>
        <taxon>Diploscapter</taxon>
    </lineage>
</organism>
<comment type="caution">
    <text evidence="7">The sequence shown here is derived from an EMBL/GenBank/DDBJ whole genome shotgun (WGS) entry which is preliminary data.</text>
</comment>
<dbReference type="Pfam" id="PF10328">
    <property type="entry name" value="7TM_GPCR_Srx"/>
    <property type="match status" value="1"/>
</dbReference>
<keyword evidence="8" id="KW-1185">Reference proteome</keyword>
<keyword evidence="4 5" id="KW-0472">Membrane</keyword>
<gene>
    <name evidence="7" type="ORF">WR25_01008</name>
</gene>
<evidence type="ECO:0000256" key="3">
    <source>
        <dbReference type="ARBA" id="ARBA00022989"/>
    </source>
</evidence>
<evidence type="ECO:0000259" key="6">
    <source>
        <dbReference type="PROSITE" id="PS50262"/>
    </source>
</evidence>
<feature type="transmembrane region" description="Helical" evidence="5">
    <location>
        <begin position="12"/>
        <end position="35"/>
    </location>
</feature>
<feature type="transmembrane region" description="Helical" evidence="5">
    <location>
        <begin position="254"/>
        <end position="275"/>
    </location>
</feature>
<evidence type="ECO:0000256" key="4">
    <source>
        <dbReference type="ARBA" id="ARBA00023136"/>
    </source>
</evidence>
<keyword evidence="3 5" id="KW-1133">Transmembrane helix</keyword>
<evidence type="ECO:0000313" key="8">
    <source>
        <dbReference type="Proteomes" id="UP000218231"/>
    </source>
</evidence>
<evidence type="ECO:0000256" key="1">
    <source>
        <dbReference type="ARBA" id="ARBA00004370"/>
    </source>
</evidence>
<dbReference type="InterPro" id="IPR017452">
    <property type="entry name" value="GPCR_Rhodpsn_7TM"/>
</dbReference>
<dbReference type="PANTHER" id="PTHR23017:SF44">
    <property type="entry name" value="G-PROTEIN COUPLED RECEPTORS FAMILY 1 PROFILE DOMAIN-CONTAINING PROTEIN"/>
    <property type="match status" value="1"/>
</dbReference>
<dbReference type="Gene3D" id="1.20.1070.10">
    <property type="entry name" value="Rhodopsin 7-helix transmembrane proteins"/>
    <property type="match status" value="1"/>
</dbReference>
<dbReference type="AlphaFoldDB" id="A0A2A2KGU2"/>
<evidence type="ECO:0000256" key="5">
    <source>
        <dbReference type="SAM" id="Phobius"/>
    </source>
</evidence>
<dbReference type="CDD" id="cd00637">
    <property type="entry name" value="7tm_classA_rhodopsin-like"/>
    <property type="match status" value="1"/>
</dbReference>
<dbReference type="Proteomes" id="UP000218231">
    <property type="component" value="Unassembled WGS sequence"/>
</dbReference>
<evidence type="ECO:0000256" key="2">
    <source>
        <dbReference type="ARBA" id="ARBA00022692"/>
    </source>
</evidence>
<feature type="transmembrane region" description="Helical" evidence="5">
    <location>
        <begin position="87"/>
        <end position="112"/>
    </location>
</feature>